<dbReference type="OrthoDB" id="257098at2"/>
<organism evidence="2 3">
    <name type="scientific">Gracilibacillus dipsosauri</name>
    <dbReference type="NCBI Taxonomy" id="178340"/>
    <lineage>
        <taxon>Bacteria</taxon>
        <taxon>Bacillati</taxon>
        <taxon>Bacillota</taxon>
        <taxon>Bacilli</taxon>
        <taxon>Bacillales</taxon>
        <taxon>Bacillaceae</taxon>
        <taxon>Gracilibacillus</taxon>
    </lineage>
</organism>
<dbReference type="PANTHER" id="PTHR47044">
    <property type="entry name" value="OS02G0276400 PROTEIN"/>
    <property type="match status" value="1"/>
</dbReference>
<dbReference type="InterPro" id="IPR036380">
    <property type="entry name" value="Isochorismatase-like_sf"/>
</dbReference>
<evidence type="ECO:0000259" key="1">
    <source>
        <dbReference type="Pfam" id="PF00857"/>
    </source>
</evidence>
<comment type="caution">
    <text evidence="2">The sequence shown here is derived from an EMBL/GenBank/DDBJ whole genome shotgun (WGS) entry which is preliminary data.</text>
</comment>
<dbReference type="RefSeq" id="WP_109983949.1">
    <property type="nucleotide sequence ID" value="NZ_QGTD01000008.1"/>
</dbReference>
<dbReference type="Proteomes" id="UP000245624">
    <property type="component" value="Unassembled WGS sequence"/>
</dbReference>
<name>A0A317KY16_9BACI</name>
<dbReference type="CDD" id="cd00431">
    <property type="entry name" value="cysteine_hydrolases"/>
    <property type="match status" value="1"/>
</dbReference>
<dbReference type="AlphaFoldDB" id="A0A317KY16"/>
<dbReference type="GO" id="GO:0016787">
    <property type="term" value="F:hydrolase activity"/>
    <property type="evidence" value="ECO:0007669"/>
    <property type="project" value="UniProtKB-KW"/>
</dbReference>
<keyword evidence="3" id="KW-1185">Reference proteome</keyword>
<dbReference type="EMBL" id="QGTD01000008">
    <property type="protein sequence ID" value="PWU68223.1"/>
    <property type="molecule type" value="Genomic_DNA"/>
</dbReference>
<reference evidence="2 3" key="1">
    <citation type="submission" date="2018-05" db="EMBL/GenBank/DDBJ databases">
        <title>Genomic analysis of Gracilibacillus dipsosauri DD1 reveals novel features of a salt-tolerant amylase.</title>
        <authorList>
            <person name="Deutch C.E."/>
            <person name="Yang S."/>
        </authorList>
    </citation>
    <scope>NUCLEOTIDE SEQUENCE [LARGE SCALE GENOMIC DNA]</scope>
    <source>
        <strain evidence="2 3">DD1</strain>
    </source>
</reference>
<accession>A0A317KY16</accession>
<evidence type="ECO:0000313" key="3">
    <source>
        <dbReference type="Proteomes" id="UP000245624"/>
    </source>
</evidence>
<dbReference type="SUPFAM" id="SSF52499">
    <property type="entry name" value="Isochorismatase-like hydrolases"/>
    <property type="match status" value="1"/>
</dbReference>
<dbReference type="Pfam" id="PF00857">
    <property type="entry name" value="Isochorismatase"/>
    <property type="match status" value="1"/>
</dbReference>
<gene>
    <name evidence="2" type="ORF">DLJ74_07130</name>
</gene>
<evidence type="ECO:0000313" key="2">
    <source>
        <dbReference type="EMBL" id="PWU68223.1"/>
    </source>
</evidence>
<protein>
    <submittedName>
        <fullName evidence="2">Cysteine hydrolase</fullName>
    </submittedName>
</protein>
<dbReference type="Gene3D" id="3.40.50.850">
    <property type="entry name" value="Isochorismatase-like"/>
    <property type="match status" value="1"/>
</dbReference>
<dbReference type="InterPro" id="IPR000868">
    <property type="entry name" value="Isochorismatase-like_dom"/>
</dbReference>
<proteinExistence type="predicted"/>
<keyword evidence="2" id="KW-0378">Hydrolase</keyword>
<feature type="domain" description="Isochorismatase-like" evidence="1">
    <location>
        <begin position="12"/>
        <end position="203"/>
    </location>
</feature>
<sequence>MNYTSPNWSNAILMTIDTQNDFVLPDAPARIDGTWEVTSKIRELLQVFRQNNLPILHIIRLYKADGSNVDICRREAVEKGFRIAVPHTQGAELVDEIKPNNETRLCPDQLLRGNFQEIANVEWIMYKSRWGAFYRTNLEKFLRTQNIDTIIISGCNFPNCPRTTIYQASERDFRIVMAKDAISQTYERGIDEMRNIGVNLMDTVEIVQLLKNR</sequence>